<reference evidence="1 2" key="1">
    <citation type="journal article" date="2020" name="Phytopathology">
        <title>Genome Sequence Resources of Colletotrichum truncatum, C. plurivorum, C. musicola, and C. sojae: Four Species Pathogenic to Soybean (Glycine max).</title>
        <authorList>
            <person name="Rogerio F."/>
            <person name="Boufleur T.R."/>
            <person name="Ciampi-Guillardi M."/>
            <person name="Sukno S.A."/>
            <person name="Thon M.R."/>
            <person name="Massola Junior N.S."/>
            <person name="Baroncelli R."/>
        </authorList>
    </citation>
    <scope>NUCLEOTIDE SEQUENCE [LARGE SCALE GENOMIC DNA]</scope>
    <source>
        <strain evidence="1 2">CMES1059</strain>
    </source>
</reference>
<sequence>MNSKKKISKTYNTRYSLVVTDPTTNPALTGLSMGERTGSRVFQWVWSYVEDW</sequence>
<organism evidence="1 2">
    <name type="scientific">Colletotrichum truncatum</name>
    <name type="common">Anthracnose fungus</name>
    <name type="synonym">Colletotrichum capsici</name>
    <dbReference type="NCBI Taxonomy" id="5467"/>
    <lineage>
        <taxon>Eukaryota</taxon>
        <taxon>Fungi</taxon>
        <taxon>Dikarya</taxon>
        <taxon>Ascomycota</taxon>
        <taxon>Pezizomycotina</taxon>
        <taxon>Sordariomycetes</taxon>
        <taxon>Hypocreomycetidae</taxon>
        <taxon>Glomerellales</taxon>
        <taxon>Glomerellaceae</taxon>
        <taxon>Colletotrichum</taxon>
        <taxon>Colletotrichum truncatum species complex</taxon>
    </lineage>
</organism>
<evidence type="ECO:0000313" key="1">
    <source>
        <dbReference type="EMBL" id="KAL0933474.1"/>
    </source>
</evidence>
<dbReference type="EMBL" id="VUJX02000008">
    <property type="protein sequence ID" value="KAL0933474.1"/>
    <property type="molecule type" value="Genomic_DNA"/>
</dbReference>
<protein>
    <submittedName>
        <fullName evidence="1">Uncharacterized protein</fullName>
    </submittedName>
</protein>
<comment type="caution">
    <text evidence="1">The sequence shown here is derived from an EMBL/GenBank/DDBJ whole genome shotgun (WGS) entry which is preliminary data.</text>
</comment>
<accession>A0ACC3YNJ0</accession>
<proteinExistence type="predicted"/>
<keyword evidence="2" id="KW-1185">Reference proteome</keyword>
<gene>
    <name evidence="1" type="ORF">CTRU02_212437</name>
</gene>
<dbReference type="Proteomes" id="UP000805649">
    <property type="component" value="Unassembled WGS sequence"/>
</dbReference>
<evidence type="ECO:0000313" key="2">
    <source>
        <dbReference type="Proteomes" id="UP000805649"/>
    </source>
</evidence>
<name>A0ACC3YNJ0_COLTU</name>